<dbReference type="CDD" id="cd07325">
    <property type="entry name" value="M48_Ste24p_like"/>
    <property type="match status" value="1"/>
</dbReference>
<proteinExistence type="inferred from homology"/>
<feature type="transmembrane region" description="Helical" evidence="12">
    <location>
        <begin position="108"/>
        <end position="129"/>
    </location>
</feature>
<dbReference type="Proteomes" id="UP001203761">
    <property type="component" value="Unassembled WGS sequence"/>
</dbReference>
<feature type="domain" description="Peptidase M48" evidence="13">
    <location>
        <begin position="154"/>
        <end position="230"/>
    </location>
</feature>
<keyword evidence="15" id="KW-1185">Reference proteome</keyword>
<accession>A0ABT0R3Z1</accession>
<comment type="similarity">
    <text evidence="10">Belongs to the peptidase M48 family.</text>
</comment>
<protein>
    <submittedName>
        <fullName evidence="14">M48 family metallopeptidase</fullName>
    </submittedName>
</protein>
<keyword evidence="5 10" id="KW-0378">Hydrolase</keyword>
<keyword evidence="1" id="KW-1003">Cell membrane</keyword>
<keyword evidence="2 10" id="KW-0645">Protease</keyword>
<keyword evidence="3 12" id="KW-0812">Transmembrane</keyword>
<feature type="compositionally biased region" description="Pro residues" evidence="11">
    <location>
        <begin position="1"/>
        <end position="10"/>
    </location>
</feature>
<evidence type="ECO:0000313" key="14">
    <source>
        <dbReference type="EMBL" id="MCL6423640.1"/>
    </source>
</evidence>
<sequence>MSQPPLPPTGESPQNHSPLGRTSEGSPAGPVPQAGGPASPNLVNGATVHGLTGQRGARHPWEIPLLALGILITVLAYGLWLALVIGSIVNAIRGVGPTLLDISPDSPLAGIVAQLFVLILLLPIVFWIFRALMYAEMRAQSVRMSPTQFPEGYRMVAEAAAQHGLRRVPDAYVQLGNGTINAFASGHGFRRFVVVYSDLFEVGGAVRDPEALRFVIGHEVGHLAAGHVSYFRLVFTNLLSRIPILGPAFSRAQEYTADNFGYAFCPQGAPGTIGVLGAGKYLNADVNVHEVADRAATEKGLWVHLVNWNASHPTLTWRAHALRDRSRAGHLWFRPGLFSSPGAAYATALPAGSIFSSRYPTPQEALSLLAQADAARPAGHSDQFGRFPGVDYSGRPSLRERQISPPLL</sequence>
<dbReference type="EMBL" id="JAKNCJ010000004">
    <property type="protein sequence ID" value="MCL6423640.1"/>
    <property type="molecule type" value="Genomic_DNA"/>
</dbReference>
<keyword evidence="6 10" id="KW-0862">Zinc</keyword>
<dbReference type="PANTHER" id="PTHR43221:SF2">
    <property type="entry name" value="PROTEASE HTPX HOMOLOG"/>
    <property type="match status" value="1"/>
</dbReference>
<dbReference type="InterPro" id="IPR050083">
    <property type="entry name" value="HtpX_protease"/>
</dbReference>
<evidence type="ECO:0000256" key="8">
    <source>
        <dbReference type="ARBA" id="ARBA00023049"/>
    </source>
</evidence>
<reference evidence="14" key="1">
    <citation type="submission" date="2022-02" db="EMBL/GenBank/DDBJ databases">
        <authorList>
            <person name="Lee M."/>
            <person name="Kim S.-J."/>
            <person name="Jung M.-Y."/>
        </authorList>
    </citation>
    <scope>NUCLEOTIDE SEQUENCE</scope>
    <source>
        <strain evidence="14">JHP9</strain>
    </source>
</reference>
<evidence type="ECO:0000256" key="5">
    <source>
        <dbReference type="ARBA" id="ARBA00022801"/>
    </source>
</evidence>
<feature type="compositionally biased region" description="Low complexity" evidence="11">
    <location>
        <begin position="25"/>
        <end position="39"/>
    </location>
</feature>
<evidence type="ECO:0000256" key="7">
    <source>
        <dbReference type="ARBA" id="ARBA00022989"/>
    </source>
</evidence>
<evidence type="ECO:0000256" key="12">
    <source>
        <dbReference type="SAM" id="Phobius"/>
    </source>
</evidence>
<dbReference type="RefSeq" id="WP_249737714.1">
    <property type="nucleotide sequence ID" value="NZ_JAKNCJ010000004.1"/>
</dbReference>
<evidence type="ECO:0000259" key="13">
    <source>
        <dbReference type="Pfam" id="PF01435"/>
    </source>
</evidence>
<keyword evidence="9 12" id="KW-0472">Membrane</keyword>
<feature type="region of interest" description="Disordered" evidence="11">
    <location>
        <begin position="1"/>
        <end position="39"/>
    </location>
</feature>
<evidence type="ECO:0000313" key="15">
    <source>
        <dbReference type="Proteomes" id="UP001203761"/>
    </source>
</evidence>
<dbReference type="Pfam" id="PF01435">
    <property type="entry name" value="Peptidase_M48"/>
    <property type="match status" value="2"/>
</dbReference>
<feature type="region of interest" description="Disordered" evidence="11">
    <location>
        <begin position="377"/>
        <end position="408"/>
    </location>
</feature>
<dbReference type="PANTHER" id="PTHR43221">
    <property type="entry name" value="PROTEASE HTPX"/>
    <property type="match status" value="1"/>
</dbReference>
<keyword evidence="7 12" id="KW-1133">Transmembrane helix</keyword>
<dbReference type="Gene3D" id="3.30.2010.10">
    <property type="entry name" value="Metalloproteases ('zincins'), catalytic domain"/>
    <property type="match status" value="1"/>
</dbReference>
<dbReference type="InterPro" id="IPR001915">
    <property type="entry name" value="Peptidase_M48"/>
</dbReference>
<gene>
    <name evidence="14" type="ORF">Bequi_09615</name>
</gene>
<evidence type="ECO:0000256" key="11">
    <source>
        <dbReference type="SAM" id="MobiDB-lite"/>
    </source>
</evidence>
<comment type="cofactor">
    <cofactor evidence="10">
        <name>Zn(2+)</name>
        <dbReference type="ChEBI" id="CHEBI:29105"/>
    </cofactor>
    <text evidence="10">Binds 1 zinc ion per subunit.</text>
</comment>
<evidence type="ECO:0000256" key="3">
    <source>
        <dbReference type="ARBA" id="ARBA00022692"/>
    </source>
</evidence>
<evidence type="ECO:0000256" key="10">
    <source>
        <dbReference type="RuleBase" id="RU003983"/>
    </source>
</evidence>
<evidence type="ECO:0000256" key="2">
    <source>
        <dbReference type="ARBA" id="ARBA00022670"/>
    </source>
</evidence>
<evidence type="ECO:0000256" key="4">
    <source>
        <dbReference type="ARBA" id="ARBA00022723"/>
    </source>
</evidence>
<comment type="caution">
    <text evidence="14">The sequence shown here is derived from an EMBL/GenBank/DDBJ whole genome shotgun (WGS) entry which is preliminary data.</text>
</comment>
<keyword evidence="4" id="KW-0479">Metal-binding</keyword>
<feature type="transmembrane region" description="Helical" evidence="12">
    <location>
        <begin position="65"/>
        <end position="88"/>
    </location>
</feature>
<evidence type="ECO:0000256" key="1">
    <source>
        <dbReference type="ARBA" id="ARBA00022475"/>
    </source>
</evidence>
<feature type="domain" description="Peptidase M48" evidence="13">
    <location>
        <begin position="233"/>
        <end position="325"/>
    </location>
</feature>
<name>A0ABT0R3Z1_9MICO</name>
<evidence type="ECO:0000256" key="6">
    <source>
        <dbReference type="ARBA" id="ARBA00022833"/>
    </source>
</evidence>
<evidence type="ECO:0000256" key="9">
    <source>
        <dbReference type="ARBA" id="ARBA00023136"/>
    </source>
</evidence>
<organism evidence="14 15">
    <name type="scientific">Brachybacterium equifaecis</name>
    <dbReference type="NCBI Taxonomy" id="2910770"/>
    <lineage>
        <taxon>Bacteria</taxon>
        <taxon>Bacillati</taxon>
        <taxon>Actinomycetota</taxon>
        <taxon>Actinomycetes</taxon>
        <taxon>Micrococcales</taxon>
        <taxon>Dermabacteraceae</taxon>
        <taxon>Brachybacterium</taxon>
    </lineage>
</organism>
<keyword evidence="8 10" id="KW-0482">Metalloprotease</keyword>